<evidence type="ECO:0000259" key="3">
    <source>
        <dbReference type="Pfam" id="PF18705"/>
    </source>
</evidence>
<dbReference type="InterPro" id="IPR040680">
    <property type="entry name" value="DUF5643"/>
</dbReference>
<name>A0A378XTI4_PAEPO</name>
<keyword evidence="1" id="KW-0472">Membrane</keyword>
<evidence type="ECO:0000313" key="5">
    <source>
        <dbReference type="Proteomes" id="UP000254400"/>
    </source>
</evidence>
<dbReference type="Gene3D" id="2.60.40.1630">
    <property type="entry name" value="bacillus anthracis domain"/>
    <property type="match status" value="1"/>
</dbReference>
<keyword evidence="1" id="KW-0812">Transmembrane</keyword>
<evidence type="ECO:0000313" key="4">
    <source>
        <dbReference type="EMBL" id="SUA66607.1"/>
    </source>
</evidence>
<reference evidence="4 5" key="1">
    <citation type="submission" date="2018-06" db="EMBL/GenBank/DDBJ databases">
        <authorList>
            <consortium name="Pathogen Informatics"/>
            <person name="Doyle S."/>
        </authorList>
    </citation>
    <scope>NUCLEOTIDE SEQUENCE [LARGE SCALE GENOMIC DNA]</scope>
    <source>
        <strain evidence="4 5">NCTC10343</strain>
    </source>
</reference>
<feature type="domain" description="DUF5643" evidence="3">
    <location>
        <begin position="257"/>
        <end position="394"/>
    </location>
</feature>
<protein>
    <recommendedName>
        <fullName evidence="6">DUF4179 domain-containing protein</fullName>
    </recommendedName>
</protein>
<dbReference type="AlphaFoldDB" id="A0A378XTI4"/>
<feature type="transmembrane region" description="Helical" evidence="1">
    <location>
        <begin position="56"/>
        <end position="76"/>
    </location>
</feature>
<dbReference type="InterPro" id="IPR025436">
    <property type="entry name" value="DUF4179"/>
</dbReference>
<feature type="domain" description="DUF4179" evidence="2">
    <location>
        <begin position="50"/>
        <end position="142"/>
    </location>
</feature>
<dbReference type="EMBL" id="UGSC01000001">
    <property type="protein sequence ID" value="SUA66607.1"/>
    <property type="molecule type" value="Genomic_DNA"/>
</dbReference>
<organism evidence="4 5">
    <name type="scientific">Paenibacillus polymyxa</name>
    <name type="common">Bacillus polymyxa</name>
    <dbReference type="NCBI Taxonomy" id="1406"/>
    <lineage>
        <taxon>Bacteria</taxon>
        <taxon>Bacillati</taxon>
        <taxon>Bacillota</taxon>
        <taxon>Bacilli</taxon>
        <taxon>Bacillales</taxon>
        <taxon>Paenibacillaceae</taxon>
        <taxon>Paenibacillus</taxon>
    </lineage>
</organism>
<proteinExistence type="predicted"/>
<evidence type="ECO:0000256" key="1">
    <source>
        <dbReference type="SAM" id="Phobius"/>
    </source>
</evidence>
<gene>
    <name evidence="4" type="ORF">NCTC10343_01035</name>
</gene>
<dbReference type="RefSeq" id="WP_019686297.1">
    <property type="nucleotide sequence ID" value="NZ_CP036496.1"/>
</dbReference>
<dbReference type="Proteomes" id="UP000254400">
    <property type="component" value="Unassembled WGS sequence"/>
</dbReference>
<sequence length="401" mass="44763">MDKHLTPPYEREMDPLENWIHESVMPRGSMSDQIMKQIENRAIQRKTTKPKFAKRAVLAASVVGILGAGVVGAGFVSPTMAATLKQIPGIGSIFYGLSSDEIQTAVDKGILSHPNESVTHDGITLTLSDVLYDGTRLSFSIERKGENLPEGSISPYVPMDAKTENSDGEWVKAHKVPEKNQLKGYFKHPEVQINGKKVDSQQFIYGDDPHKKNSVVGEFMQLGSLPDEFELTVKTSMTGVNEPYEFKVPVKIDNTMIVVQPNETKTSNNFSYTVKELKSTSTTTRLVLDSTGEVPASQEQTGEYAPTMMYYDIADDQGNILEQRKFGYFHSKPKTKYHVDELYDALKPNTKYVTIKPFTLTVKPTDWSIVGQVNDKVGNEVKKGDKTYIKELEMKIPVPAQ</sequence>
<dbReference type="GeneID" id="93349839"/>
<keyword evidence="1" id="KW-1133">Transmembrane helix</keyword>
<accession>A0A378XTI4</accession>
<evidence type="ECO:0008006" key="6">
    <source>
        <dbReference type="Google" id="ProtNLM"/>
    </source>
</evidence>
<dbReference type="Pfam" id="PF13786">
    <property type="entry name" value="DUF4179"/>
    <property type="match status" value="1"/>
</dbReference>
<dbReference type="Pfam" id="PF18705">
    <property type="entry name" value="DUF5643"/>
    <property type="match status" value="1"/>
</dbReference>
<evidence type="ECO:0000259" key="2">
    <source>
        <dbReference type="Pfam" id="PF13786"/>
    </source>
</evidence>